<feature type="domain" description="Glycosyl transferase family 1" evidence="3">
    <location>
        <begin position="221"/>
        <end position="379"/>
    </location>
</feature>
<sequence>MRILIYWEQESWGGVDTHLLELLSTWPVPDDEIVLMVNKGNRGFARLRENFAKLPYVRSVEAVSYSHNELNRRCRESRLLRHVSKLLHFLQPLTYWLSVRRLQRQFSREGNFDLLLADNGGYPAAWGAICALEAGARAGIGARVMLVHHAAVAAAPFMAWFEQYVDRRMNRLASAFVCVSRATRHALLSRRWIDAASLRIRVIHNGIRSDLRQQEDAAVDIRESIGATKREKLIGIVGRVSPYKGHEDLVFALARVAPTVRELLRVIVIGSGDPADELERLTRIAGRLGVGDRIHFFGYVKGDPVSLIAQLDLLVVATRSFEGFGLTLIEAMGVGVPVLATDVGAIPEFVTPELGVLVSPGSPAELSYAFTSLVTVPEEWQHRASLARDQLLNLKQDMANEYRQLFLECLA</sequence>
<dbReference type="Gene3D" id="3.40.50.2000">
    <property type="entry name" value="Glycogen Phosphorylase B"/>
    <property type="match status" value="2"/>
</dbReference>
<evidence type="ECO:0000256" key="2">
    <source>
        <dbReference type="ARBA" id="ARBA00022679"/>
    </source>
</evidence>
<accession>A0A1P8KDX3</accession>
<keyword evidence="2" id="KW-0808">Transferase</keyword>
<dbReference type="Pfam" id="PF00534">
    <property type="entry name" value="Glycos_transf_1"/>
    <property type="match status" value="1"/>
</dbReference>
<dbReference type="RefSeq" id="WP_029705356.1">
    <property type="nucleotide sequence ID" value="NZ_CP019239.1"/>
</dbReference>
<dbReference type="Proteomes" id="UP000186110">
    <property type="component" value="Chromosome"/>
</dbReference>
<dbReference type="PANTHER" id="PTHR12526:SF510">
    <property type="entry name" value="D-INOSITOL 3-PHOSPHATE GLYCOSYLTRANSFERASE"/>
    <property type="match status" value="1"/>
</dbReference>
<keyword evidence="1" id="KW-0328">Glycosyltransferase</keyword>
<organism evidence="5 6">
    <name type="scientific">Rhodoferax saidenbachensis</name>
    <dbReference type="NCBI Taxonomy" id="1484693"/>
    <lineage>
        <taxon>Bacteria</taxon>
        <taxon>Pseudomonadati</taxon>
        <taxon>Pseudomonadota</taxon>
        <taxon>Betaproteobacteria</taxon>
        <taxon>Burkholderiales</taxon>
        <taxon>Comamonadaceae</taxon>
        <taxon>Rhodoferax</taxon>
    </lineage>
</organism>
<dbReference type="Pfam" id="PF13439">
    <property type="entry name" value="Glyco_transf_4"/>
    <property type="match status" value="1"/>
</dbReference>
<dbReference type="SUPFAM" id="SSF53756">
    <property type="entry name" value="UDP-Glycosyltransferase/glycogen phosphorylase"/>
    <property type="match status" value="1"/>
</dbReference>
<name>A0A1P8KDX3_9BURK</name>
<dbReference type="InterPro" id="IPR001296">
    <property type="entry name" value="Glyco_trans_1"/>
</dbReference>
<dbReference type="AlphaFoldDB" id="A0A1P8KDX3"/>
<reference evidence="5 6" key="1">
    <citation type="submission" date="2017-01" db="EMBL/GenBank/DDBJ databases">
        <authorList>
            <person name="Mah S.A."/>
            <person name="Swanson W.J."/>
            <person name="Moy G.W."/>
            <person name="Vacquier V.D."/>
        </authorList>
    </citation>
    <scope>NUCLEOTIDE SEQUENCE [LARGE SCALE GENOMIC DNA]</scope>
    <source>
        <strain evidence="5 6">DSM 22694</strain>
    </source>
</reference>
<evidence type="ECO:0000259" key="4">
    <source>
        <dbReference type="Pfam" id="PF13439"/>
    </source>
</evidence>
<evidence type="ECO:0000313" key="5">
    <source>
        <dbReference type="EMBL" id="APW44172.1"/>
    </source>
</evidence>
<dbReference type="GO" id="GO:0016757">
    <property type="term" value="F:glycosyltransferase activity"/>
    <property type="evidence" value="ECO:0007669"/>
    <property type="project" value="UniProtKB-KW"/>
</dbReference>
<dbReference type="KEGG" id="rsb:RS694_17655"/>
<evidence type="ECO:0000313" key="6">
    <source>
        <dbReference type="Proteomes" id="UP000186110"/>
    </source>
</evidence>
<dbReference type="STRING" id="1484693.RS694_17655"/>
<evidence type="ECO:0000259" key="3">
    <source>
        <dbReference type="Pfam" id="PF00534"/>
    </source>
</evidence>
<gene>
    <name evidence="5" type="ORF">RS694_17655</name>
</gene>
<evidence type="ECO:0008006" key="7">
    <source>
        <dbReference type="Google" id="ProtNLM"/>
    </source>
</evidence>
<protein>
    <recommendedName>
        <fullName evidence="7">Glycosyl transferase family 1</fullName>
    </recommendedName>
</protein>
<dbReference type="EMBL" id="CP019239">
    <property type="protein sequence ID" value="APW44172.1"/>
    <property type="molecule type" value="Genomic_DNA"/>
</dbReference>
<proteinExistence type="predicted"/>
<dbReference type="InterPro" id="IPR028098">
    <property type="entry name" value="Glyco_trans_4-like_N"/>
</dbReference>
<keyword evidence="6" id="KW-1185">Reference proteome</keyword>
<dbReference type="PANTHER" id="PTHR12526">
    <property type="entry name" value="GLYCOSYLTRANSFERASE"/>
    <property type="match status" value="1"/>
</dbReference>
<feature type="domain" description="Glycosyltransferase subfamily 4-like N-terminal" evidence="4">
    <location>
        <begin position="13"/>
        <end position="208"/>
    </location>
</feature>
<evidence type="ECO:0000256" key="1">
    <source>
        <dbReference type="ARBA" id="ARBA00022676"/>
    </source>
</evidence>